<dbReference type="PANTHER" id="PTHR24148:SF73">
    <property type="entry name" value="HET DOMAIN PROTEIN (AFU_ORTHOLOGUE AFUA_8G01020)"/>
    <property type="match status" value="1"/>
</dbReference>
<accession>A0ABR0K7X4</accession>
<dbReference type="InterPro" id="IPR052895">
    <property type="entry name" value="HetReg/Transcr_Mod"/>
</dbReference>
<proteinExistence type="predicted"/>
<gene>
    <name evidence="1" type="ORF">LTR24_005918</name>
</gene>
<sequence length="464" mass="52551">MRLCGPTAIDEASPAAQSDHLINILDDHIGPHALWPLARAVRRSLWFQVFGHGLEDLHRGVFGKYNVGEEQPSAEDAQYLCWITQHDSMARDPCSMTTSAITYLEQLSELELDEATAVNQVPPALMKPNQDICQELGRLLSSAWFHRVWIVQEVVLARRITIQYGKEQIAWNRFIKGCQFAMANLQVYQTMFNPSNALRLHDLRCEYQLHGPLPDLLHALKSTKHSLSTMEVDKVYSLIGLTNEQLEVDYSEPALDTFLRFAQTTIAKREDLALLNLVEDQGFRYKNRLPTWVPDWEVHHGPRPFANGAAYSGWKPSTSKSAKALLLNEGRILQTHGFVVDRVKYIGMAFLEQTPLSGGMKSWAPGSESMWIVVNRGLTYRLTEQWAIERVQNWHGLAEKYATMFEAGGERHSAFLLTLVAGDITRDLLRTNTCQDGMARLSQGFDLFCNVWRISTKGNFAAAF</sequence>
<dbReference type="EMBL" id="JAVRRG010000071">
    <property type="protein sequence ID" value="KAK5089757.1"/>
    <property type="molecule type" value="Genomic_DNA"/>
</dbReference>
<dbReference type="Proteomes" id="UP001345013">
    <property type="component" value="Unassembled WGS sequence"/>
</dbReference>
<name>A0ABR0K7X4_9EURO</name>
<evidence type="ECO:0008006" key="3">
    <source>
        <dbReference type="Google" id="ProtNLM"/>
    </source>
</evidence>
<organism evidence="1 2">
    <name type="scientific">Lithohypha guttulata</name>
    <dbReference type="NCBI Taxonomy" id="1690604"/>
    <lineage>
        <taxon>Eukaryota</taxon>
        <taxon>Fungi</taxon>
        <taxon>Dikarya</taxon>
        <taxon>Ascomycota</taxon>
        <taxon>Pezizomycotina</taxon>
        <taxon>Eurotiomycetes</taxon>
        <taxon>Chaetothyriomycetidae</taxon>
        <taxon>Chaetothyriales</taxon>
        <taxon>Trichomeriaceae</taxon>
        <taxon>Lithohypha</taxon>
    </lineage>
</organism>
<comment type="caution">
    <text evidence="1">The sequence shown here is derived from an EMBL/GenBank/DDBJ whole genome shotgun (WGS) entry which is preliminary data.</text>
</comment>
<reference evidence="1 2" key="1">
    <citation type="submission" date="2023-08" db="EMBL/GenBank/DDBJ databases">
        <title>Black Yeasts Isolated from many extreme environments.</title>
        <authorList>
            <person name="Coleine C."/>
            <person name="Stajich J.E."/>
            <person name="Selbmann L."/>
        </authorList>
    </citation>
    <scope>NUCLEOTIDE SEQUENCE [LARGE SCALE GENOMIC DNA]</scope>
    <source>
        <strain evidence="1 2">CCFEE 5885</strain>
    </source>
</reference>
<evidence type="ECO:0000313" key="1">
    <source>
        <dbReference type="EMBL" id="KAK5089757.1"/>
    </source>
</evidence>
<evidence type="ECO:0000313" key="2">
    <source>
        <dbReference type="Proteomes" id="UP001345013"/>
    </source>
</evidence>
<dbReference type="PANTHER" id="PTHR24148">
    <property type="entry name" value="ANKYRIN REPEAT DOMAIN-CONTAINING PROTEIN 39 HOMOLOG-RELATED"/>
    <property type="match status" value="1"/>
</dbReference>
<protein>
    <recommendedName>
        <fullName evidence="3">Heterokaryon incompatibility domain-containing protein</fullName>
    </recommendedName>
</protein>
<keyword evidence="2" id="KW-1185">Reference proteome</keyword>